<dbReference type="STRING" id="314230.DSM3645_20007"/>
<dbReference type="AlphaFoldDB" id="A4A190"/>
<dbReference type="HOGENOM" id="CLU_1544660_0_0_0"/>
<reference evidence="1 2" key="1">
    <citation type="submission" date="2006-02" db="EMBL/GenBank/DDBJ databases">
        <authorList>
            <person name="Amann R."/>
            <person name="Ferriera S."/>
            <person name="Johnson J."/>
            <person name="Kravitz S."/>
            <person name="Halpern A."/>
            <person name="Remington K."/>
            <person name="Beeson K."/>
            <person name="Tran B."/>
            <person name="Rogers Y.-H."/>
            <person name="Friedman R."/>
            <person name="Venter J.C."/>
        </authorList>
    </citation>
    <scope>NUCLEOTIDE SEQUENCE [LARGE SCALE GENOMIC DNA]</scope>
    <source>
        <strain evidence="1 2">DSM 3645</strain>
    </source>
</reference>
<organism evidence="1 2">
    <name type="scientific">Blastopirellula marina DSM 3645</name>
    <dbReference type="NCBI Taxonomy" id="314230"/>
    <lineage>
        <taxon>Bacteria</taxon>
        <taxon>Pseudomonadati</taxon>
        <taxon>Planctomycetota</taxon>
        <taxon>Planctomycetia</taxon>
        <taxon>Pirellulales</taxon>
        <taxon>Pirellulaceae</taxon>
        <taxon>Blastopirellula</taxon>
    </lineage>
</organism>
<dbReference type="RefSeq" id="WP_002651898.1">
    <property type="nucleotide sequence ID" value="NZ_CH672376.1"/>
</dbReference>
<name>A4A190_9BACT</name>
<evidence type="ECO:0000313" key="2">
    <source>
        <dbReference type="Proteomes" id="UP000004358"/>
    </source>
</evidence>
<protein>
    <submittedName>
        <fullName evidence="1">Uncharacterized protein</fullName>
    </submittedName>
</protein>
<sequence length="173" mass="19842">MLRLPFETITNLPASADVVRTRRYGVIVARESQLEAIHFRPWPKWISRLEVATIGRYVHQRAAGDRCWLYYNAPWTAPGFLSLVYVISGKQTTWRTFRCALETLDEVARLRRAAAIVTDVSNPQISERNLKRSGWEPHCAHLPGRNYIKRFYGDYATADDPKTLASHKTTLPA</sequence>
<proteinExistence type="predicted"/>
<accession>A4A190</accession>
<comment type="caution">
    <text evidence="1">The sequence shown here is derived from an EMBL/GenBank/DDBJ whole genome shotgun (WGS) entry which is preliminary data.</text>
</comment>
<dbReference type="EMBL" id="AANZ01000033">
    <property type="protein sequence ID" value="EAQ77442.1"/>
    <property type="molecule type" value="Genomic_DNA"/>
</dbReference>
<dbReference type="Proteomes" id="UP000004358">
    <property type="component" value="Unassembled WGS sequence"/>
</dbReference>
<gene>
    <name evidence="1" type="ORF">DSM3645_20007</name>
</gene>
<dbReference type="eggNOG" id="ENOG50348EC">
    <property type="taxonomic scope" value="Bacteria"/>
</dbReference>
<evidence type="ECO:0000313" key="1">
    <source>
        <dbReference type="EMBL" id="EAQ77442.1"/>
    </source>
</evidence>
<dbReference type="OrthoDB" id="286488at2"/>